<accession>A0A0E0D2V5</accession>
<dbReference type="AlphaFoldDB" id="A0A0E0D2V5"/>
<feature type="region of interest" description="Disordered" evidence="1">
    <location>
        <begin position="45"/>
        <end position="71"/>
    </location>
</feature>
<organism evidence="2">
    <name type="scientific">Oryza meridionalis</name>
    <dbReference type="NCBI Taxonomy" id="40149"/>
    <lineage>
        <taxon>Eukaryota</taxon>
        <taxon>Viridiplantae</taxon>
        <taxon>Streptophyta</taxon>
        <taxon>Embryophyta</taxon>
        <taxon>Tracheophyta</taxon>
        <taxon>Spermatophyta</taxon>
        <taxon>Magnoliopsida</taxon>
        <taxon>Liliopsida</taxon>
        <taxon>Poales</taxon>
        <taxon>Poaceae</taxon>
        <taxon>BOP clade</taxon>
        <taxon>Oryzoideae</taxon>
        <taxon>Oryzeae</taxon>
        <taxon>Oryzinae</taxon>
        <taxon>Oryza</taxon>
    </lineage>
</organism>
<feature type="region of interest" description="Disordered" evidence="1">
    <location>
        <begin position="1"/>
        <end position="30"/>
    </location>
</feature>
<reference evidence="2" key="2">
    <citation type="submission" date="2018-05" db="EMBL/GenBank/DDBJ databases">
        <title>OmerRS3 (Oryza meridionalis Reference Sequence Version 3).</title>
        <authorList>
            <person name="Zhang J."/>
            <person name="Kudrna D."/>
            <person name="Lee S."/>
            <person name="Talag J."/>
            <person name="Welchert J."/>
            <person name="Wing R.A."/>
        </authorList>
    </citation>
    <scope>NUCLEOTIDE SEQUENCE [LARGE SCALE GENOMIC DNA]</scope>
    <source>
        <strain evidence="2">cv. OR44</strain>
    </source>
</reference>
<dbReference type="EnsemblPlants" id="OMERI03G21270.1">
    <property type="protein sequence ID" value="OMERI03G21270.1"/>
    <property type="gene ID" value="OMERI03G21270"/>
</dbReference>
<proteinExistence type="predicted"/>
<protein>
    <submittedName>
        <fullName evidence="2">Uncharacterized protein</fullName>
    </submittedName>
</protein>
<name>A0A0E0D2V5_9ORYZ</name>
<keyword evidence="3" id="KW-1185">Reference proteome</keyword>
<dbReference type="HOGENOM" id="CLU_2744286_0_0_1"/>
<feature type="compositionally biased region" description="Basic and acidic residues" evidence="1">
    <location>
        <begin position="14"/>
        <end position="23"/>
    </location>
</feature>
<evidence type="ECO:0000256" key="1">
    <source>
        <dbReference type="SAM" id="MobiDB-lite"/>
    </source>
</evidence>
<evidence type="ECO:0000313" key="3">
    <source>
        <dbReference type="Proteomes" id="UP000008021"/>
    </source>
</evidence>
<reference evidence="2" key="1">
    <citation type="submission" date="2015-04" db="UniProtKB">
        <authorList>
            <consortium name="EnsemblPlants"/>
        </authorList>
    </citation>
    <scope>IDENTIFICATION</scope>
</reference>
<evidence type="ECO:0000313" key="2">
    <source>
        <dbReference type="EnsemblPlants" id="OMERI03G21270.1"/>
    </source>
</evidence>
<sequence length="71" mass="8270">MWRRWPAARGRGSAGERREDGEKARRHWQVARGRGDKLFRQIQKSNASPSATVLTVKDRARSPRVPCRRCR</sequence>
<dbReference type="Proteomes" id="UP000008021">
    <property type="component" value="Chromosome 3"/>
</dbReference>
<dbReference type="Gramene" id="OMERI03G21270.1">
    <property type="protein sequence ID" value="OMERI03G21270.1"/>
    <property type="gene ID" value="OMERI03G21270"/>
</dbReference>